<dbReference type="KEGG" id="msar:MSAR_29530"/>
<proteinExistence type="predicted"/>
<organism evidence="1 2">
    <name type="scientific">Mycolicibacterium sarraceniae</name>
    <dbReference type="NCBI Taxonomy" id="1534348"/>
    <lineage>
        <taxon>Bacteria</taxon>
        <taxon>Bacillati</taxon>
        <taxon>Actinomycetota</taxon>
        <taxon>Actinomycetes</taxon>
        <taxon>Mycobacteriales</taxon>
        <taxon>Mycobacteriaceae</taxon>
        <taxon>Mycolicibacterium</taxon>
    </lineage>
</organism>
<keyword evidence="2" id="KW-1185">Reference proteome</keyword>
<name>A0A7I7SS32_9MYCO</name>
<evidence type="ECO:0000313" key="2">
    <source>
        <dbReference type="Proteomes" id="UP000466445"/>
    </source>
</evidence>
<gene>
    <name evidence="1" type="ORF">MSAR_29530</name>
</gene>
<reference evidence="1 2" key="1">
    <citation type="journal article" date="2019" name="Emerg. Microbes Infect.">
        <title>Comprehensive subspecies identification of 175 nontuberculous mycobacteria species based on 7547 genomic profiles.</title>
        <authorList>
            <person name="Matsumoto Y."/>
            <person name="Kinjo T."/>
            <person name="Motooka D."/>
            <person name="Nabeya D."/>
            <person name="Jung N."/>
            <person name="Uechi K."/>
            <person name="Horii T."/>
            <person name="Iida T."/>
            <person name="Fujita J."/>
            <person name="Nakamura S."/>
        </authorList>
    </citation>
    <scope>NUCLEOTIDE SEQUENCE [LARGE SCALE GENOMIC DNA]</scope>
    <source>
        <strain evidence="1 2">JCM 30395</strain>
    </source>
</reference>
<dbReference type="Proteomes" id="UP000466445">
    <property type="component" value="Chromosome"/>
</dbReference>
<dbReference type="RefSeq" id="WP_163698023.1">
    <property type="nucleotide sequence ID" value="NZ_AP022595.1"/>
</dbReference>
<dbReference type="InterPro" id="IPR019639">
    <property type="entry name" value="DUF2505"/>
</dbReference>
<dbReference type="AlphaFoldDB" id="A0A7I7SS32"/>
<dbReference type="Pfam" id="PF10698">
    <property type="entry name" value="DUF2505"/>
    <property type="match status" value="1"/>
</dbReference>
<evidence type="ECO:0008006" key="3">
    <source>
        <dbReference type="Google" id="ProtNLM"/>
    </source>
</evidence>
<protein>
    <recommendedName>
        <fullName evidence="3">DUF2505 domain-containing protein</fullName>
    </recommendedName>
</protein>
<sequence>MPRSFDVVSDSAASVEQIRAAFARADYWQARVAGDESATLDSLVVDDDGIVTVRIIQQLGRRLLPAPVARVVGADLKLVYCETWQPVDDGHARGESTLSAAGLGSSQAKNWLVPTTTGSQLRSAIQVQVKIPFVGGTVEKTIGAGLAESIPATLRFTNNWINEHS</sequence>
<accession>A0A7I7SS32</accession>
<evidence type="ECO:0000313" key="1">
    <source>
        <dbReference type="EMBL" id="BBY59817.1"/>
    </source>
</evidence>
<dbReference type="EMBL" id="AP022595">
    <property type="protein sequence ID" value="BBY59817.1"/>
    <property type="molecule type" value="Genomic_DNA"/>
</dbReference>